<dbReference type="AlphaFoldDB" id="A0AAN9P5J2"/>
<keyword evidence="2" id="KW-1185">Reference proteome</keyword>
<sequence>MWRLRNKLLDDAYLESNAIETIYDSVATQWLSRKTYTGPAFCFEPATLRVPGMEPSGTQWYLAARDSVVVAVIEFTPCFGSQNDEKGLKQK</sequence>
<dbReference type="Proteomes" id="UP001359559">
    <property type="component" value="Unassembled WGS sequence"/>
</dbReference>
<proteinExistence type="predicted"/>
<gene>
    <name evidence="1" type="ORF">RJT34_20197</name>
</gene>
<dbReference type="EMBL" id="JAYKXN010000005">
    <property type="protein sequence ID" value="KAK7285426.1"/>
    <property type="molecule type" value="Genomic_DNA"/>
</dbReference>
<name>A0AAN9P5J2_CLITE</name>
<protein>
    <submittedName>
        <fullName evidence="1">Uncharacterized protein</fullName>
    </submittedName>
</protein>
<accession>A0AAN9P5J2</accession>
<organism evidence="1 2">
    <name type="scientific">Clitoria ternatea</name>
    <name type="common">Butterfly pea</name>
    <dbReference type="NCBI Taxonomy" id="43366"/>
    <lineage>
        <taxon>Eukaryota</taxon>
        <taxon>Viridiplantae</taxon>
        <taxon>Streptophyta</taxon>
        <taxon>Embryophyta</taxon>
        <taxon>Tracheophyta</taxon>
        <taxon>Spermatophyta</taxon>
        <taxon>Magnoliopsida</taxon>
        <taxon>eudicotyledons</taxon>
        <taxon>Gunneridae</taxon>
        <taxon>Pentapetalae</taxon>
        <taxon>rosids</taxon>
        <taxon>fabids</taxon>
        <taxon>Fabales</taxon>
        <taxon>Fabaceae</taxon>
        <taxon>Papilionoideae</taxon>
        <taxon>50 kb inversion clade</taxon>
        <taxon>NPAAA clade</taxon>
        <taxon>indigoferoid/millettioid clade</taxon>
        <taxon>Phaseoleae</taxon>
        <taxon>Clitoria</taxon>
    </lineage>
</organism>
<reference evidence="1 2" key="1">
    <citation type="submission" date="2024-01" db="EMBL/GenBank/DDBJ databases">
        <title>The genomes of 5 underutilized Papilionoideae crops provide insights into root nodulation and disease resistance.</title>
        <authorList>
            <person name="Yuan L."/>
        </authorList>
    </citation>
    <scope>NUCLEOTIDE SEQUENCE [LARGE SCALE GENOMIC DNA]</scope>
    <source>
        <strain evidence="1">LY-2023</strain>
        <tissue evidence="1">Leaf</tissue>
    </source>
</reference>
<evidence type="ECO:0000313" key="2">
    <source>
        <dbReference type="Proteomes" id="UP001359559"/>
    </source>
</evidence>
<comment type="caution">
    <text evidence="1">The sequence shown here is derived from an EMBL/GenBank/DDBJ whole genome shotgun (WGS) entry which is preliminary data.</text>
</comment>
<evidence type="ECO:0000313" key="1">
    <source>
        <dbReference type="EMBL" id="KAK7285426.1"/>
    </source>
</evidence>